<proteinExistence type="predicted"/>
<evidence type="ECO:0000313" key="1">
    <source>
        <dbReference type="EMBL" id="MWV42298.1"/>
    </source>
</evidence>
<accession>A0A7X3IEV4</accession>
<sequence length="393" mass="46029">MKYVVWGNLPWEDFIYKDLLRHMPDAEEVIFMGKGTEQGTLNIRFANLQVLNMPECSEQTAIVCSPFWIQQALGGGFRNVVFIMEPCPINEDRQLWDKYSGLLAEAANLVITIAEKTYLEQCLRRRNVYWWDSGHEHTEENHALLRLFMRYMNQDHSMEPLMMKQWEQRLHAYSRLDAQVGVHETIRYLAASYLYFLGRAEADEALREAFEMVLLRERSNGSLHSHYRFFSAIQTQQGDLERAVYTYAITAVLPHEKEIIARMEKWAAEDRLELLKAELYLVNDDYRRAADAGEEDGSEEADLLLADLYLDQWMWTKGLEKMERLQLPYRNGISREQVRATLLWSHNQKHEATLDLLRASMKDWNVLATFAETDLLEQACHRLKERLNHGSGS</sequence>
<reference evidence="1 2" key="1">
    <citation type="submission" date="2019-12" db="EMBL/GenBank/DDBJ databases">
        <title>Paenibacillus sp. nov., an endophytic bacterium isolated from the stem of Dendrobium.</title>
        <authorList>
            <person name="Zhao R."/>
        </authorList>
    </citation>
    <scope>NUCLEOTIDE SEQUENCE [LARGE SCALE GENOMIC DNA]</scope>
    <source>
        <strain evidence="1 2">HJL G12</strain>
    </source>
</reference>
<organism evidence="1 2">
    <name type="scientific">Paenibacillus dendrobii</name>
    <dbReference type="NCBI Taxonomy" id="2691084"/>
    <lineage>
        <taxon>Bacteria</taxon>
        <taxon>Bacillati</taxon>
        <taxon>Bacillota</taxon>
        <taxon>Bacilli</taxon>
        <taxon>Bacillales</taxon>
        <taxon>Paenibacillaceae</taxon>
        <taxon>Paenibacillus</taxon>
    </lineage>
</organism>
<gene>
    <name evidence="1" type="ORF">GRF59_01525</name>
</gene>
<dbReference type="EMBL" id="WUBI01000001">
    <property type="protein sequence ID" value="MWV42298.1"/>
    <property type="molecule type" value="Genomic_DNA"/>
</dbReference>
<dbReference type="RefSeq" id="WP_160495912.1">
    <property type="nucleotide sequence ID" value="NZ_WUBI01000001.1"/>
</dbReference>
<name>A0A7X3IEV4_9BACL</name>
<dbReference type="Proteomes" id="UP000460318">
    <property type="component" value="Unassembled WGS sequence"/>
</dbReference>
<protein>
    <submittedName>
        <fullName evidence="1">Uncharacterized protein</fullName>
    </submittedName>
</protein>
<keyword evidence="2" id="KW-1185">Reference proteome</keyword>
<evidence type="ECO:0000313" key="2">
    <source>
        <dbReference type="Proteomes" id="UP000460318"/>
    </source>
</evidence>
<comment type="caution">
    <text evidence="1">The sequence shown here is derived from an EMBL/GenBank/DDBJ whole genome shotgun (WGS) entry which is preliminary data.</text>
</comment>
<dbReference type="AlphaFoldDB" id="A0A7X3IEV4"/>